<comment type="caution">
    <text evidence="8">The sequence shown here is derived from an EMBL/GenBank/DDBJ whole genome shotgun (WGS) entry which is preliminary data.</text>
</comment>
<evidence type="ECO:0000256" key="6">
    <source>
        <dbReference type="RuleBase" id="RU366011"/>
    </source>
</evidence>
<protein>
    <recommendedName>
        <fullName evidence="7">Thioredoxin domain-containing protein</fullName>
    </recommendedName>
</protein>
<feature type="domain" description="Thioredoxin" evidence="7">
    <location>
        <begin position="7"/>
        <end position="175"/>
    </location>
</feature>
<dbReference type="Pfam" id="PF08534">
    <property type="entry name" value="Redoxin"/>
    <property type="match status" value="1"/>
</dbReference>
<keyword evidence="5 6" id="KW-0676">Redox-active center</keyword>
<dbReference type="PANTHER" id="PTHR10430">
    <property type="entry name" value="PEROXIREDOXIN"/>
    <property type="match status" value="1"/>
</dbReference>
<sequence>MTGQQGLKAGETFPEGVKFKYIPWTTATADTKVCGFPVTYDATKEFANKKVVLVSLPGAFTPTCSGNHVPRYIEKIPELKAKGVDQLLIIAPNDAFVMSGWQKVNLAGSEDDNTFVLFLSDLETKLAAKIGWTAPGDRNGRFAVIIDHGKITYAEVETELQAVTVSGVDAVLEKL</sequence>
<dbReference type="Proteomes" id="UP001305779">
    <property type="component" value="Unassembled WGS sequence"/>
</dbReference>
<keyword evidence="4 6" id="KW-0560">Oxidoreductase</keyword>
<keyword evidence="3 6" id="KW-0049">Antioxidant</keyword>
<dbReference type="InterPro" id="IPR036249">
    <property type="entry name" value="Thioredoxin-like_sf"/>
</dbReference>
<dbReference type="InterPro" id="IPR013740">
    <property type="entry name" value="Redoxin"/>
</dbReference>
<dbReference type="InterPro" id="IPR037944">
    <property type="entry name" value="PRX5-like"/>
</dbReference>
<evidence type="ECO:0000313" key="8">
    <source>
        <dbReference type="EMBL" id="KAK4500409.1"/>
    </source>
</evidence>
<proteinExistence type="inferred from homology"/>
<evidence type="ECO:0000259" key="7">
    <source>
        <dbReference type="PROSITE" id="PS51352"/>
    </source>
</evidence>
<dbReference type="EMBL" id="JAXOVC010000006">
    <property type="protein sequence ID" value="KAK4500409.1"/>
    <property type="molecule type" value="Genomic_DNA"/>
</dbReference>
<organism evidence="8 9">
    <name type="scientific">Zasmidium cellare</name>
    <name type="common">Wine cellar mold</name>
    <name type="synonym">Racodium cellare</name>
    <dbReference type="NCBI Taxonomy" id="395010"/>
    <lineage>
        <taxon>Eukaryota</taxon>
        <taxon>Fungi</taxon>
        <taxon>Dikarya</taxon>
        <taxon>Ascomycota</taxon>
        <taxon>Pezizomycotina</taxon>
        <taxon>Dothideomycetes</taxon>
        <taxon>Dothideomycetidae</taxon>
        <taxon>Mycosphaerellales</taxon>
        <taxon>Mycosphaerellaceae</taxon>
        <taxon>Zasmidium</taxon>
    </lineage>
</organism>
<gene>
    <name evidence="8" type="ORF">PRZ48_008598</name>
</gene>
<comment type="similarity">
    <text evidence="1 6">Belongs to the peroxiredoxin family. Prx5 subfamily.</text>
</comment>
<reference evidence="8 9" key="1">
    <citation type="journal article" date="2023" name="G3 (Bethesda)">
        <title>A chromosome-level genome assembly of Zasmidium syzygii isolated from banana leaves.</title>
        <authorList>
            <person name="van Westerhoven A.C."/>
            <person name="Mehrabi R."/>
            <person name="Talebi R."/>
            <person name="Steentjes M.B.F."/>
            <person name="Corcolon B."/>
            <person name="Chong P.A."/>
            <person name="Kema G.H.J."/>
            <person name="Seidl M.F."/>
        </authorList>
    </citation>
    <scope>NUCLEOTIDE SEQUENCE [LARGE SCALE GENOMIC DNA]</scope>
    <source>
        <strain evidence="8 9">P124</strain>
    </source>
</reference>
<dbReference type="PANTHER" id="PTHR10430:SF16">
    <property type="entry name" value="PEROXIREDOXIN-5, MITOCHONDRIAL"/>
    <property type="match status" value="1"/>
</dbReference>
<evidence type="ECO:0000256" key="2">
    <source>
        <dbReference type="ARBA" id="ARBA00022559"/>
    </source>
</evidence>
<evidence type="ECO:0000256" key="1">
    <source>
        <dbReference type="ARBA" id="ARBA00010505"/>
    </source>
</evidence>
<keyword evidence="9" id="KW-1185">Reference proteome</keyword>
<dbReference type="PROSITE" id="PS51352">
    <property type="entry name" value="THIOREDOXIN_2"/>
    <property type="match status" value="1"/>
</dbReference>
<comment type="function">
    <text evidence="6">Thiol-specific peroxidase that catalyzes the reduction of hydrogen peroxide and organic hydroperoxides to water and alcohols, respectively. Plays a role in cell protection against oxidative stress by detoxifying peroxides.</text>
</comment>
<accession>A0ABR0EFY7</accession>
<dbReference type="CDD" id="cd03013">
    <property type="entry name" value="PRX5_like"/>
    <property type="match status" value="1"/>
</dbReference>
<evidence type="ECO:0000256" key="4">
    <source>
        <dbReference type="ARBA" id="ARBA00023002"/>
    </source>
</evidence>
<name>A0ABR0EFY7_ZASCE</name>
<dbReference type="SUPFAM" id="SSF52833">
    <property type="entry name" value="Thioredoxin-like"/>
    <property type="match status" value="1"/>
</dbReference>
<evidence type="ECO:0000256" key="5">
    <source>
        <dbReference type="ARBA" id="ARBA00023284"/>
    </source>
</evidence>
<keyword evidence="2 6" id="KW-0575">Peroxidase</keyword>
<evidence type="ECO:0000256" key="3">
    <source>
        <dbReference type="ARBA" id="ARBA00022862"/>
    </source>
</evidence>
<dbReference type="Gene3D" id="3.40.30.10">
    <property type="entry name" value="Glutaredoxin"/>
    <property type="match status" value="1"/>
</dbReference>
<dbReference type="InterPro" id="IPR013766">
    <property type="entry name" value="Thioredoxin_domain"/>
</dbReference>
<evidence type="ECO:0000313" key="9">
    <source>
        <dbReference type="Proteomes" id="UP001305779"/>
    </source>
</evidence>